<comment type="subcellular location">
    <subcellularLocation>
        <location evidence="1">Mitochondrion</location>
    </subcellularLocation>
</comment>
<dbReference type="PANTHER" id="PTHR28271">
    <property type="entry name" value="54S RIBOSOMAL PROTEIN L31, MITOCHONDRIAL"/>
    <property type="match status" value="1"/>
</dbReference>
<gene>
    <name evidence="2" type="ORF">L211DRAFT_826181</name>
</gene>
<organism evidence="2 3">
    <name type="scientific">Terfezia boudieri ATCC MYA-4762</name>
    <dbReference type="NCBI Taxonomy" id="1051890"/>
    <lineage>
        <taxon>Eukaryota</taxon>
        <taxon>Fungi</taxon>
        <taxon>Dikarya</taxon>
        <taxon>Ascomycota</taxon>
        <taxon>Pezizomycotina</taxon>
        <taxon>Pezizomycetes</taxon>
        <taxon>Pezizales</taxon>
        <taxon>Pezizaceae</taxon>
        <taxon>Terfezia</taxon>
    </lineage>
</organism>
<dbReference type="Pfam" id="PF09784">
    <property type="entry name" value="L31"/>
    <property type="match status" value="1"/>
</dbReference>
<keyword evidence="3" id="KW-1185">Reference proteome</keyword>
<dbReference type="PIRSF" id="PIRSF002216">
    <property type="entry name" value="MRPL31_prd"/>
    <property type="match status" value="1"/>
</dbReference>
<dbReference type="OrthoDB" id="2332379at2759"/>
<proteinExistence type="predicted"/>
<reference evidence="2 3" key="1">
    <citation type="journal article" date="2018" name="Nat. Ecol. Evol.">
        <title>Pezizomycetes genomes reveal the molecular basis of ectomycorrhizal truffle lifestyle.</title>
        <authorList>
            <person name="Murat C."/>
            <person name="Payen T."/>
            <person name="Noel B."/>
            <person name="Kuo A."/>
            <person name="Morin E."/>
            <person name="Chen J."/>
            <person name="Kohler A."/>
            <person name="Krizsan K."/>
            <person name="Balestrini R."/>
            <person name="Da Silva C."/>
            <person name="Montanini B."/>
            <person name="Hainaut M."/>
            <person name="Levati E."/>
            <person name="Barry K.W."/>
            <person name="Belfiori B."/>
            <person name="Cichocki N."/>
            <person name="Clum A."/>
            <person name="Dockter R.B."/>
            <person name="Fauchery L."/>
            <person name="Guy J."/>
            <person name="Iotti M."/>
            <person name="Le Tacon F."/>
            <person name="Lindquist E.A."/>
            <person name="Lipzen A."/>
            <person name="Malagnac F."/>
            <person name="Mello A."/>
            <person name="Molinier V."/>
            <person name="Miyauchi S."/>
            <person name="Poulain J."/>
            <person name="Riccioni C."/>
            <person name="Rubini A."/>
            <person name="Sitrit Y."/>
            <person name="Splivallo R."/>
            <person name="Traeger S."/>
            <person name="Wang M."/>
            <person name="Zifcakova L."/>
            <person name="Wipf D."/>
            <person name="Zambonelli A."/>
            <person name="Paolocci F."/>
            <person name="Nowrousian M."/>
            <person name="Ottonello S."/>
            <person name="Baldrian P."/>
            <person name="Spatafora J.W."/>
            <person name="Henrissat B."/>
            <person name="Nagy L.G."/>
            <person name="Aury J.M."/>
            <person name="Wincker P."/>
            <person name="Grigoriev I.V."/>
            <person name="Bonfante P."/>
            <person name="Martin F.M."/>
        </authorList>
    </citation>
    <scope>NUCLEOTIDE SEQUENCE [LARGE SCALE GENOMIC DNA]</scope>
    <source>
        <strain evidence="2 3">ATCC MYA-4762</strain>
    </source>
</reference>
<dbReference type="STRING" id="1051890.A0A3N4LJZ4"/>
<dbReference type="EMBL" id="ML121548">
    <property type="protein sequence ID" value="RPB23170.1"/>
    <property type="molecule type" value="Genomic_DNA"/>
</dbReference>
<protein>
    <recommendedName>
        <fullName evidence="1">Large ribosomal subunit protein mL60</fullName>
    </recommendedName>
</protein>
<evidence type="ECO:0000313" key="2">
    <source>
        <dbReference type="EMBL" id="RPB23170.1"/>
    </source>
</evidence>
<dbReference type="PANTHER" id="PTHR28271:SF1">
    <property type="entry name" value="LARGE RIBOSOMAL SUBUNIT PROTEIN ML60"/>
    <property type="match status" value="1"/>
</dbReference>
<name>A0A3N4LJZ4_9PEZI</name>
<dbReference type="FunCoup" id="A0A3N4LJZ4">
    <property type="interactions" value="75"/>
</dbReference>
<accession>A0A3N4LJZ4</accession>
<dbReference type="InParanoid" id="A0A3N4LJZ4"/>
<keyword evidence="1" id="KW-0687">Ribonucleoprotein</keyword>
<comment type="subunit">
    <text evidence="1">Component of the mitochondrial large ribosomal subunit.</text>
</comment>
<dbReference type="GO" id="GO:0005762">
    <property type="term" value="C:mitochondrial large ribosomal subunit"/>
    <property type="evidence" value="ECO:0007669"/>
    <property type="project" value="UniProtKB-UniRule"/>
</dbReference>
<dbReference type="GO" id="GO:0003735">
    <property type="term" value="F:structural constituent of ribosome"/>
    <property type="evidence" value="ECO:0007669"/>
    <property type="project" value="UniProtKB-UniRule"/>
</dbReference>
<evidence type="ECO:0000256" key="1">
    <source>
        <dbReference type="PIRNR" id="PIRNR002216"/>
    </source>
</evidence>
<evidence type="ECO:0000313" key="3">
    <source>
        <dbReference type="Proteomes" id="UP000267821"/>
    </source>
</evidence>
<dbReference type="Proteomes" id="UP000267821">
    <property type="component" value="Unassembled WGS sequence"/>
</dbReference>
<sequence length="112" mass="13230">MLGLSAFKPTGSLLGGLLWKIPYRLSRHQKYRHRQRLRHVDKVVDTLSSALSKQGVVVKGIERWKSEMPREDEMEARDKYTVFARNERKYRKGIHKVPKWTRVSQRINPPGY</sequence>
<dbReference type="GO" id="GO:0032543">
    <property type="term" value="P:mitochondrial translation"/>
    <property type="evidence" value="ECO:0007669"/>
    <property type="project" value="UniProtKB-UniRule"/>
</dbReference>
<dbReference type="AlphaFoldDB" id="A0A3N4LJZ4"/>
<keyword evidence="1" id="KW-0496">Mitochondrion</keyword>
<keyword evidence="1 2" id="KW-0689">Ribosomal protein</keyword>
<dbReference type="InterPro" id="IPR016340">
    <property type="entry name" value="Ribosomal_mL60"/>
</dbReference>